<accession>A0ABY4D1A4</accession>
<evidence type="ECO:0000256" key="2">
    <source>
        <dbReference type="ARBA" id="ARBA00022692"/>
    </source>
</evidence>
<reference evidence="6 7" key="1">
    <citation type="submission" date="2022-03" db="EMBL/GenBank/DDBJ databases">
        <title>Hymenobactersp. isolated from the air.</title>
        <authorList>
            <person name="Won M."/>
            <person name="Kwon S.-W."/>
        </authorList>
    </citation>
    <scope>NUCLEOTIDE SEQUENCE [LARGE SCALE GENOMIC DNA]</scope>
    <source>
        <strain evidence="6 7">KACC 21982</strain>
    </source>
</reference>
<keyword evidence="3 5" id="KW-1133">Transmembrane helix</keyword>
<name>A0ABY4D1A4_9BACT</name>
<evidence type="ECO:0000313" key="6">
    <source>
        <dbReference type="EMBL" id="UOG75014.1"/>
    </source>
</evidence>
<dbReference type="InterPro" id="IPR032808">
    <property type="entry name" value="DoxX"/>
</dbReference>
<evidence type="ECO:0000256" key="4">
    <source>
        <dbReference type="ARBA" id="ARBA00023136"/>
    </source>
</evidence>
<keyword evidence="7" id="KW-1185">Reference proteome</keyword>
<gene>
    <name evidence="6" type="ORF">MTX78_00075</name>
</gene>
<evidence type="ECO:0000256" key="3">
    <source>
        <dbReference type="ARBA" id="ARBA00022989"/>
    </source>
</evidence>
<evidence type="ECO:0000256" key="1">
    <source>
        <dbReference type="ARBA" id="ARBA00004141"/>
    </source>
</evidence>
<dbReference type="RefSeq" id="WP_243798782.1">
    <property type="nucleotide sequence ID" value="NZ_CP094669.1"/>
</dbReference>
<dbReference type="Pfam" id="PF13564">
    <property type="entry name" value="DoxX_2"/>
    <property type="match status" value="1"/>
</dbReference>
<evidence type="ECO:0000313" key="7">
    <source>
        <dbReference type="Proteomes" id="UP000831113"/>
    </source>
</evidence>
<feature type="transmembrane region" description="Helical" evidence="5">
    <location>
        <begin position="99"/>
        <end position="117"/>
    </location>
</feature>
<feature type="transmembrane region" description="Helical" evidence="5">
    <location>
        <begin position="68"/>
        <end position="87"/>
    </location>
</feature>
<protein>
    <submittedName>
        <fullName evidence="6">DoxX family protein</fullName>
    </submittedName>
</protein>
<proteinExistence type="predicted"/>
<sequence>MSVLRKSSLYLLALIFVGAGILHFVAPAPYVRIMPPYLPAPLLLVYLSGAAEVAGGLGLLLPATRQAAGWGLILLLLAVFPANVYMVQTQGAGLSVPLWALWLRLPLQLVLIGWVWWSARMISKQE</sequence>
<evidence type="ECO:0000256" key="5">
    <source>
        <dbReference type="SAM" id="Phobius"/>
    </source>
</evidence>
<keyword evidence="2 5" id="KW-0812">Transmembrane</keyword>
<dbReference type="Proteomes" id="UP000831113">
    <property type="component" value="Chromosome"/>
</dbReference>
<organism evidence="6 7">
    <name type="scientific">Hymenobacter tibetensis</name>
    <dbReference type="NCBI Taxonomy" id="497967"/>
    <lineage>
        <taxon>Bacteria</taxon>
        <taxon>Pseudomonadati</taxon>
        <taxon>Bacteroidota</taxon>
        <taxon>Cytophagia</taxon>
        <taxon>Cytophagales</taxon>
        <taxon>Hymenobacteraceae</taxon>
        <taxon>Hymenobacter</taxon>
    </lineage>
</organism>
<dbReference type="EMBL" id="CP094669">
    <property type="protein sequence ID" value="UOG75014.1"/>
    <property type="molecule type" value="Genomic_DNA"/>
</dbReference>
<feature type="transmembrane region" description="Helical" evidence="5">
    <location>
        <begin position="43"/>
        <end position="61"/>
    </location>
</feature>
<comment type="subcellular location">
    <subcellularLocation>
        <location evidence="1">Membrane</location>
        <topology evidence="1">Multi-pass membrane protein</topology>
    </subcellularLocation>
</comment>
<keyword evidence="4 5" id="KW-0472">Membrane</keyword>
<dbReference type="PANTHER" id="PTHR36974:SF1">
    <property type="entry name" value="DOXX FAMILY MEMBRANE PROTEIN"/>
    <property type="match status" value="1"/>
</dbReference>
<dbReference type="PANTHER" id="PTHR36974">
    <property type="entry name" value="MEMBRANE PROTEIN-RELATED"/>
    <property type="match status" value="1"/>
</dbReference>